<feature type="domain" description="SHSP" evidence="3">
    <location>
        <begin position="20"/>
        <end position="115"/>
    </location>
</feature>
<dbReference type="GO" id="GO:0051082">
    <property type="term" value="F:unfolded protein binding"/>
    <property type="evidence" value="ECO:0007669"/>
    <property type="project" value="TreeGrafter"/>
</dbReference>
<protein>
    <submittedName>
        <fullName evidence="5">SHSP domain-containing protein</fullName>
    </submittedName>
</protein>
<name>A0A5S6QC41_TRIMR</name>
<dbReference type="SUPFAM" id="SSF49764">
    <property type="entry name" value="HSP20-like chaperones"/>
    <property type="match status" value="1"/>
</dbReference>
<dbReference type="Proteomes" id="UP000046395">
    <property type="component" value="Unassembled WGS sequence"/>
</dbReference>
<comment type="similarity">
    <text evidence="1 2">Belongs to the small heat shock protein (HSP20) family.</text>
</comment>
<dbReference type="InterPro" id="IPR001436">
    <property type="entry name" value="Alpha-crystallin/sHSP_animal"/>
</dbReference>
<dbReference type="GO" id="GO:0005634">
    <property type="term" value="C:nucleus"/>
    <property type="evidence" value="ECO:0007669"/>
    <property type="project" value="TreeGrafter"/>
</dbReference>
<dbReference type="InterPro" id="IPR002068">
    <property type="entry name" value="A-crystallin/Hsp20_dom"/>
</dbReference>
<sequence>MSSPETRLPVRHDWTADMWDWPLQSSEGTARVRNDANGFEVHLEVPYFTPNEIEVKLLGDELVIHCAHTARADQFGSITREVHRSYRLPRDIDPASLKSYLNQRGILTISALKKK</sequence>
<reference evidence="5" key="1">
    <citation type="submission" date="2019-12" db="UniProtKB">
        <authorList>
            <consortium name="WormBaseParasite"/>
        </authorList>
    </citation>
    <scope>IDENTIFICATION</scope>
</reference>
<dbReference type="WBParaSite" id="TMUE_1000004655.1">
    <property type="protein sequence ID" value="TMUE_1000004655.1"/>
    <property type="gene ID" value="WBGene00295180"/>
</dbReference>
<dbReference type="PROSITE" id="PS01031">
    <property type="entry name" value="SHSP"/>
    <property type="match status" value="1"/>
</dbReference>
<evidence type="ECO:0000256" key="1">
    <source>
        <dbReference type="PROSITE-ProRule" id="PRU00285"/>
    </source>
</evidence>
<accession>A0A5S6QC41</accession>
<proteinExistence type="inferred from homology"/>
<evidence type="ECO:0000313" key="5">
    <source>
        <dbReference type="WBParaSite" id="TMUE_1000004655.1"/>
    </source>
</evidence>
<dbReference type="PANTHER" id="PTHR45640:SF35">
    <property type="entry name" value="HEAT SHOCK PROTEIN HSP-12.2"/>
    <property type="match status" value="1"/>
</dbReference>
<dbReference type="InterPro" id="IPR008978">
    <property type="entry name" value="HSP20-like_chaperone"/>
</dbReference>
<organism evidence="4 5">
    <name type="scientific">Trichuris muris</name>
    <name type="common">Mouse whipworm</name>
    <dbReference type="NCBI Taxonomy" id="70415"/>
    <lineage>
        <taxon>Eukaryota</taxon>
        <taxon>Metazoa</taxon>
        <taxon>Ecdysozoa</taxon>
        <taxon>Nematoda</taxon>
        <taxon>Enoplea</taxon>
        <taxon>Dorylaimia</taxon>
        <taxon>Trichinellida</taxon>
        <taxon>Trichuridae</taxon>
        <taxon>Trichuris</taxon>
    </lineage>
</organism>
<dbReference type="STRING" id="70415.A0A5S6QC41"/>
<evidence type="ECO:0000256" key="2">
    <source>
        <dbReference type="RuleBase" id="RU003616"/>
    </source>
</evidence>
<evidence type="ECO:0000259" key="3">
    <source>
        <dbReference type="PROSITE" id="PS01031"/>
    </source>
</evidence>
<dbReference type="AlphaFoldDB" id="A0A5S6QC41"/>
<dbReference type="GO" id="GO:0009408">
    <property type="term" value="P:response to heat"/>
    <property type="evidence" value="ECO:0007669"/>
    <property type="project" value="TreeGrafter"/>
</dbReference>
<keyword evidence="4" id="KW-1185">Reference proteome</keyword>
<dbReference type="PRINTS" id="PR00299">
    <property type="entry name" value="ACRYSTALLIN"/>
</dbReference>
<evidence type="ECO:0000313" key="4">
    <source>
        <dbReference type="Proteomes" id="UP000046395"/>
    </source>
</evidence>
<dbReference type="GO" id="GO:0005737">
    <property type="term" value="C:cytoplasm"/>
    <property type="evidence" value="ECO:0007669"/>
    <property type="project" value="TreeGrafter"/>
</dbReference>
<dbReference type="Gene3D" id="2.60.40.790">
    <property type="match status" value="1"/>
</dbReference>
<dbReference type="CDD" id="cd06526">
    <property type="entry name" value="metazoan_ACD"/>
    <property type="match status" value="1"/>
</dbReference>
<dbReference type="Pfam" id="PF00011">
    <property type="entry name" value="HSP20"/>
    <property type="match status" value="1"/>
</dbReference>
<dbReference type="PANTHER" id="PTHR45640">
    <property type="entry name" value="HEAT SHOCK PROTEIN HSP-12.2-RELATED"/>
    <property type="match status" value="1"/>
</dbReference>
<dbReference type="GO" id="GO:0042026">
    <property type="term" value="P:protein refolding"/>
    <property type="evidence" value="ECO:0007669"/>
    <property type="project" value="TreeGrafter"/>
</dbReference>